<keyword evidence="1" id="KW-1133">Transmembrane helix</keyword>
<dbReference type="Proteomes" id="UP001497482">
    <property type="component" value="Chromosome 6"/>
</dbReference>
<reference evidence="2 3" key="1">
    <citation type="submission" date="2024-04" db="EMBL/GenBank/DDBJ databases">
        <authorList>
            <person name="Waldvogel A.-M."/>
            <person name="Schoenle A."/>
        </authorList>
    </citation>
    <scope>NUCLEOTIDE SEQUENCE [LARGE SCALE GENOMIC DNA]</scope>
</reference>
<accession>A0AAV2M768</accession>
<evidence type="ECO:0000313" key="3">
    <source>
        <dbReference type="Proteomes" id="UP001497482"/>
    </source>
</evidence>
<sequence length="80" mass="8617">MGEEGGDIEVGVNGIWGVGLGGVVGGVGVVVWIEVRLLVWGYLMVWFWDERKVYSMGCWGVWGGYCWVGWDYLEGGGGGG</sequence>
<name>A0AAV2M768_KNICA</name>
<proteinExistence type="predicted"/>
<feature type="transmembrane region" description="Helical" evidence="1">
    <location>
        <begin position="20"/>
        <end position="47"/>
    </location>
</feature>
<keyword evidence="1" id="KW-0472">Membrane</keyword>
<evidence type="ECO:0008006" key="4">
    <source>
        <dbReference type="Google" id="ProtNLM"/>
    </source>
</evidence>
<dbReference type="EMBL" id="OZ035828">
    <property type="protein sequence ID" value="CAL1609221.1"/>
    <property type="molecule type" value="Genomic_DNA"/>
</dbReference>
<dbReference type="AlphaFoldDB" id="A0AAV2M768"/>
<protein>
    <recommendedName>
        <fullName evidence="4">Transmembrane protein</fullName>
    </recommendedName>
</protein>
<gene>
    <name evidence="2" type="ORF">KC01_LOCUS36009</name>
</gene>
<evidence type="ECO:0000313" key="2">
    <source>
        <dbReference type="EMBL" id="CAL1609221.1"/>
    </source>
</evidence>
<keyword evidence="1" id="KW-0812">Transmembrane</keyword>
<evidence type="ECO:0000256" key="1">
    <source>
        <dbReference type="SAM" id="Phobius"/>
    </source>
</evidence>
<organism evidence="2 3">
    <name type="scientific">Knipowitschia caucasica</name>
    <name type="common">Caucasian dwarf goby</name>
    <name type="synonym">Pomatoschistus caucasicus</name>
    <dbReference type="NCBI Taxonomy" id="637954"/>
    <lineage>
        <taxon>Eukaryota</taxon>
        <taxon>Metazoa</taxon>
        <taxon>Chordata</taxon>
        <taxon>Craniata</taxon>
        <taxon>Vertebrata</taxon>
        <taxon>Euteleostomi</taxon>
        <taxon>Actinopterygii</taxon>
        <taxon>Neopterygii</taxon>
        <taxon>Teleostei</taxon>
        <taxon>Neoteleostei</taxon>
        <taxon>Acanthomorphata</taxon>
        <taxon>Gobiaria</taxon>
        <taxon>Gobiiformes</taxon>
        <taxon>Gobioidei</taxon>
        <taxon>Gobiidae</taxon>
        <taxon>Gobiinae</taxon>
        <taxon>Knipowitschia</taxon>
    </lineage>
</organism>
<keyword evidence="3" id="KW-1185">Reference proteome</keyword>